<evidence type="ECO:0000313" key="3">
    <source>
        <dbReference type="Proteomes" id="UP000748531"/>
    </source>
</evidence>
<accession>A0A8J4T7N3</accession>
<keyword evidence="1" id="KW-0812">Transmembrane</keyword>
<dbReference type="AlphaFoldDB" id="A0A8J4T7N3"/>
<gene>
    <name evidence="2" type="ORF">PHET_12303</name>
</gene>
<dbReference type="Proteomes" id="UP000748531">
    <property type="component" value="Unassembled WGS sequence"/>
</dbReference>
<dbReference type="OrthoDB" id="10555533at2759"/>
<keyword evidence="1" id="KW-0472">Membrane</keyword>
<proteinExistence type="predicted"/>
<reference evidence="2" key="1">
    <citation type="submission" date="2019-05" db="EMBL/GenBank/DDBJ databases">
        <title>Annotation for the trematode Paragonimus heterotremus.</title>
        <authorList>
            <person name="Choi Y.-J."/>
        </authorList>
    </citation>
    <scope>NUCLEOTIDE SEQUENCE</scope>
    <source>
        <strain evidence="2">LC</strain>
    </source>
</reference>
<feature type="transmembrane region" description="Helical" evidence="1">
    <location>
        <begin position="41"/>
        <end position="61"/>
    </location>
</feature>
<keyword evidence="3" id="KW-1185">Reference proteome</keyword>
<sequence length="74" mass="8485">MFHANKVHSSRIHDCNCLVATRLSQFGHRNVRMHNKRGDKFSRAMFASFLTLPVSNLSFIINSISSRANTCYQI</sequence>
<dbReference type="EMBL" id="LUCH01014100">
    <property type="protein sequence ID" value="KAF5395382.1"/>
    <property type="molecule type" value="Genomic_DNA"/>
</dbReference>
<evidence type="ECO:0000256" key="1">
    <source>
        <dbReference type="SAM" id="Phobius"/>
    </source>
</evidence>
<evidence type="ECO:0000313" key="2">
    <source>
        <dbReference type="EMBL" id="KAF5395382.1"/>
    </source>
</evidence>
<organism evidence="2 3">
    <name type="scientific">Paragonimus heterotremus</name>
    <dbReference type="NCBI Taxonomy" id="100268"/>
    <lineage>
        <taxon>Eukaryota</taxon>
        <taxon>Metazoa</taxon>
        <taxon>Spiralia</taxon>
        <taxon>Lophotrochozoa</taxon>
        <taxon>Platyhelminthes</taxon>
        <taxon>Trematoda</taxon>
        <taxon>Digenea</taxon>
        <taxon>Plagiorchiida</taxon>
        <taxon>Troglotremata</taxon>
        <taxon>Troglotrematidae</taxon>
        <taxon>Paragonimus</taxon>
    </lineage>
</organism>
<comment type="caution">
    <text evidence="2">The sequence shown here is derived from an EMBL/GenBank/DDBJ whole genome shotgun (WGS) entry which is preliminary data.</text>
</comment>
<protein>
    <submittedName>
        <fullName evidence="2">Uncharacterized protein</fullName>
    </submittedName>
</protein>
<name>A0A8J4T7N3_9TREM</name>
<keyword evidence="1" id="KW-1133">Transmembrane helix</keyword>